<evidence type="ECO:0000313" key="3">
    <source>
        <dbReference type="Proteomes" id="UP000239504"/>
    </source>
</evidence>
<accession>A0A2S7KAW8</accession>
<reference evidence="2 3" key="1">
    <citation type="submission" date="2017-12" db="EMBL/GenBank/DDBJ databases">
        <authorList>
            <person name="Hurst M.R.H."/>
        </authorList>
    </citation>
    <scope>NUCLEOTIDE SEQUENCE [LARGE SCALE GENOMIC DNA]</scope>
    <source>
        <strain evidence="2 3">SY-3-19</strain>
    </source>
</reference>
<protein>
    <recommendedName>
        <fullName evidence="4">Transporter</fullName>
    </recommendedName>
</protein>
<evidence type="ECO:0000313" key="2">
    <source>
        <dbReference type="EMBL" id="PQA89654.1"/>
    </source>
</evidence>
<organism evidence="2 3">
    <name type="scientific">Hyphococcus luteus</name>
    <dbReference type="NCBI Taxonomy" id="2058213"/>
    <lineage>
        <taxon>Bacteria</taxon>
        <taxon>Pseudomonadati</taxon>
        <taxon>Pseudomonadota</taxon>
        <taxon>Alphaproteobacteria</taxon>
        <taxon>Parvularculales</taxon>
        <taxon>Parvularculaceae</taxon>
        <taxon>Hyphococcus</taxon>
    </lineage>
</organism>
<dbReference type="Proteomes" id="UP000239504">
    <property type="component" value="Unassembled WGS sequence"/>
</dbReference>
<sequence>MALGAASKTAQASLALMLTAFGAACSAHASPWARADGELLIISHAEYFYSDLTSQDPRGGRFESLDTDTYIEFGVTDDVTIGGKAIYGTSWLTNSAGTFTDTGFSEIEGYAQYQFARTIKHAASLRLSAGKPAAFQASARQAINNGADVELAALYGRNLTFAPLKTFTAVEVGYRKRFGAGADVIRSQVTLGAEPSQHWLLLLEGFSTVSLRNEKPGGADYDIVKIQPSLVYRINRRWAVQAGMNEEVTGRNLALGRTFFIGLWSAF</sequence>
<feature type="signal peptide" evidence="1">
    <location>
        <begin position="1"/>
        <end position="29"/>
    </location>
</feature>
<dbReference type="AlphaFoldDB" id="A0A2S7KAW8"/>
<comment type="caution">
    <text evidence="2">The sequence shown here is derived from an EMBL/GenBank/DDBJ whole genome shotgun (WGS) entry which is preliminary data.</text>
</comment>
<gene>
    <name evidence="2" type="ORF">CW354_01980</name>
</gene>
<proteinExistence type="predicted"/>
<name>A0A2S7KAW8_9PROT</name>
<keyword evidence="1" id="KW-0732">Signal</keyword>
<dbReference type="OrthoDB" id="7627828at2"/>
<dbReference type="EMBL" id="PJCH01000001">
    <property type="protein sequence ID" value="PQA89654.1"/>
    <property type="molecule type" value="Genomic_DNA"/>
</dbReference>
<evidence type="ECO:0008006" key="4">
    <source>
        <dbReference type="Google" id="ProtNLM"/>
    </source>
</evidence>
<keyword evidence="3" id="KW-1185">Reference proteome</keyword>
<feature type="chain" id="PRO_5015716226" description="Transporter" evidence="1">
    <location>
        <begin position="30"/>
        <end position="267"/>
    </location>
</feature>
<evidence type="ECO:0000256" key="1">
    <source>
        <dbReference type="SAM" id="SignalP"/>
    </source>
</evidence>
<dbReference type="RefSeq" id="WP_104828356.1">
    <property type="nucleotide sequence ID" value="NZ_PJCH01000001.1"/>
</dbReference>